<evidence type="ECO:0000256" key="2">
    <source>
        <dbReference type="ARBA" id="ARBA00010400"/>
    </source>
</evidence>
<comment type="subcellular location">
    <subcellularLocation>
        <location evidence="1 5">Secreted</location>
    </subcellularLocation>
</comment>
<evidence type="ECO:0000256" key="3">
    <source>
        <dbReference type="ARBA" id="ARBA00022525"/>
    </source>
</evidence>
<sequence length="260" mass="29351">MKLYQVVLAAVVIFLSTSSSLTDAGQVDVPTVHSLLSSPSDTGGNGRRLLRTGKTNDNDDSSEERILGHLKNAASYLKNRVNVELWASAGKDEAYVMKKLGMAGLKGDELAAHPKYKYLKIFRVEAENYLMGAWWTSKTTPYDAWLRLGLGKVTNQDELNAAMTTDKFRVYKRYVYGFDKESERAYYSSRTSVLMNSGYSPFEMKARAMLLAENKMDDFYVKMALGLSKLNPQEMAKHGNYRYYVIYKKAAEKFANTKAN</sequence>
<dbReference type="InterPro" id="IPR031825">
    <property type="entry name" value="RXLR"/>
</dbReference>
<comment type="function">
    <text evidence="5">Effector that suppresses plant defense responses during pathogen infection.</text>
</comment>
<dbReference type="AlphaFoldDB" id="A0A7G4WI54"/>
<dbReference type="Pfam" id="PF16810">
    <property type="entry name" value="RXLR"/>
    <property type="match status" value="1"/>
</dbReference>
<evidence type="ECO:0000256" key="6">
    <source>
        <dbReference type="SAM" id="MobiDB-lite"/>
    </source>
</evidence>
<organism evidence="7">
    <name type="scientific">Phytophthora agathidicida</name>
    <dbReference type="NCBI Taxonomy" id="1642459"/>
    <lineage>
        <taxon>Eukaryota</taxon>
        <taxon>Sar</taxon>
        <taxon>Stramenopiles</taxon>
        <taxon>Oomycota</taxon>
        <taxon>Peronosporomycetes</taxon>
        <taxon>Peronosporales</taxon>
        <taxon>Peronosporaceae</taxon>
        <taxon>Phytophthora</taxon>
    </lineage>
</organism>
<proteinExistence type="inferred from homology"/>
<evidence type="ECO:0000256" key="1">
    <source>
        <dbReference type="ARBA" id="ARBA00004613"/>
    </source>
</evidence>
<gene>
    <name evidence="7" type="primary">PaRXLR65</name>
</gene>
<dbReference type="GO" id="GO:0005576">
    <property type="term" value="C:extracellular region"/>
    <property type="evidence" value="ECO:0007669"/>
    <property type="project" value="UniProtKB-SubCell"/>
</dbReference>
<dbReference type="EMBL" id="MT503165">
    <property type="protein sequence ID" value="QMU24889.1"/>
    <property type="molecule type" value="Genomic_DNA"/>
</dbReference>
<feature type="region of interest" description="Disordered" evidence="6">
    <location>
        <begin position="36"/>
        <end position="62"/>
    </location>
</feature>
<keyword evidence="4 5" id="KW-0732">Signal</keyword>
<name>A0A7G4WI54_9STRA</name>
<feature type="chain" id="PRO_5029035073" description="RxLR effector protein" evidence="5">
    <location>
        <begin position="25"/>
        <end position="260"/>
    </location>
</feature>
<comment type="similarity">
    <text evidence="2 5">Belongs to the RxLR effector family.</text>
</comment>
<comment type="domain">
    <text evidence="5">The RxLR-dEER motif acts to carry the protein into the host cell cytoplasm through binding to cell surface phosphatidylinositol-3-phosphate.</text>
</comment>
<evidence type="ECO:0000313" key="7">
    <source>
        <dbReference type="EMBL" id="QMU24889.1"/>
    </source>
</evidence>
<evidence type="ECO:0000256" key="4">
    <source>
        <dbReference type="ARBA" id="ARBA00022729"/>
    </source>
</evidence>
<reference evidence="7" key="1">
    <citation type="journal article" date="2020" name="Mol. Plant">
        <title>Functional analysis of RXLR effectors from the New Zealand kauri dieback pathogen Phytophthora agathidicida.</title>
        <authorList>
            <person name="Guo Y."/>
            <person name="Dupont P.Y."/>
            <person name="Mesarich C.H."/>
            <person name="Yang B."/>
            <person name="McDougal R.L."/>
            <person name="Panda P."/>
            <person name="Dijkwel P."/>
            <person name="Studholme D.J."/>
            <person name="Sambles C."/>
            <person name="Win J."/>
            <person name="Wang Y."/>
            <person name="Williams N.M."/>
            <person name="Bradshaw R.E."/>
        </authorList>
    </citation>
    <scope>NUCLEOTIDE SEQUENCE</scope>
    <source>
        <strain evidence="7">3770</strain>
    </source>
</reference>
<feature type="signal peptide" evidence="5">
    <location>
        <begin position="1"/>
        <end position="24"/>
    </location>
</feature>
<keyword evidence="3 5" id="KW-0964">Secreted</keyword>
<accession>A0A7G4WI54</accession>
<evidence type="ECO:0000256" key="5">
    <source>
        <dbReference type="RuleBase" id="RU367124"/>
    </source>
</evidence>
<protein>
    <recommendedName>
        <fullName evidence="5">RxLR effector protein</fullName>
    </recommendedName>
</protein>